<dbReference type="Gene3D" id="1.25.10.10">
    <property type="entry name" value="Leucine-rich Repeat Variant"/>
    <property type="match status" value="2"/>
</dbReference>
<dbReference type="SMART" id="SM00567">
    <property type="entry name" value="EZ_HEAT"/>
    <property type="match status" value="4"/>
</dbReference>
<evidence type="ECO:0000313" key="1">
    <source>
        <dbReference type="EMBL" id="RJN32396.1"/>
    </source>
</evidence>
<dbReference type="GO" id="GO:0016491">
    <property type="term" value="F:oxidoreductase activity"/>
    <property type="evidence" value="ECO:0007669"/>
    <property type="project" value="TreeGrafter"/>
</dbReference>
<dbReference type="Proteomes" id="UP000266615">
    <property type="component" value="Unassembled WGS sequence"/>
</dbReference>
<dbReference type="SUPFAM" id="SSF48371">
    <property type="entry name" value="ARM repeat"/>
    <property type="match status" value="1"/>
</dbReference>
<dbReference type="EMBL" id="QYZP01000001">
    <property type="protein sequence ID" value="RJN32396.1"/>
    <property type="molecule type" value="Genomic_DNA"/>
</dbReference>
<keyword evidence="2" id="KW-1185">Reference proteome</keyword>
<dbReference type="AlphaFoldDB" id="A0A3A4F3H5"/>
<dbReference type="PANTHER" id="PTHR12697">
    <property type="entry name" value="PBS LYASE HEAT-LIKE PROTEIN"/>
    <property type="match status" value="1"/>
</dbReference>
<name>A0A3A4F3H5_9MICC</name>
<evidence type="ECO:0000313" key="2">
    <source>
        <dbReference type="Proteomes" id="UP000266615"/>
    </source>
</evidence>
<gene>
    <name evidence="1" type="ORF">D3250_00605</name>
</gene>
<protein>
    <submittedName>
        <fullName evidence="1">HEAT repeat domain-containing protein</fullName>
    </submittedName>
</protein>
<dbReference type="PANTHER" id="PTHR12697:SF5">
    <property type="entry name" value="DEOXYHYPUSINE HYDROXYLASE"/>
    <property type="match status" value="1"/>
</dbReference>
<organism evidence="1 2">
    <name type="scientific">Nesterenkonia natronophila</name>
    <dbReference type="NCBI Taxonomy" id="2174932"/>
    <lineage>
        <taxon>Bacteria</taxon>
        <taxon>Bacillati</taxon>
        <taxon>Actinomycetota</taxon>
        <taxon>Actinomycetes</taxon>
        <taxon>Micrococcales</taxon>
        <taxon>Micrococcaceae</taxon>
        <taxon>Nesterenkonia</taxon>
    </lineage>
</organism>
<dbReference type="InterPro" id="IPR004155">
    <property type="entry name" value="PBS_lyase_HEAT"/>
</dbReference>
<proteinExistence type="predicted"/>
<dbReference type="InterPro" id="IPR016024">
    <property type="entry name" value="ARM-type_fold"/>
</dbReference>
<dbReference type="InterPro" id="IPR011989">
    <property type="entry name" value="ARM-like"/>
</dbReference>
<accession>A0A3A4F3H5</accession>
<sequence length="289" mass="31423">MGASIPTSMLVIITLLGLVILLMVLATVGIKSLRTIGELWQGLNQKKLEPLLENYLHHGVGLDALCGVSSRKLNRYLTPLLIERIRYVRGASRGHMTQLAHDLGLVRKNHSALNSRRRWHRARAAERLGYLGGAEQVQALGALLVDKDETVRAVAARALTQIATPSAVDILVRTLDDPSELTRLRVAENLDRLGPQAVPHLISRAREWSACDDNSRCTGLMTMLSVLGGMRSPQARSVLRATIDTATNATVRAEAVWALGRCGGPGDVRLLITCAGDKDWAVRKQAANA</sequence>
<reference evidence="1 2" key="1">
    <citation type="submission" date="2018-09" db="EMBL/GenBank/DDBJ databases">
        <title>Nesterenkonia natronophila sp. nov., an alkaliphilic actinobacteriume isolated from a soda lake, and emended description of the genus Nesterenkonia.</title>
        <authorList>
            <person name="Menes R.J."/>
            <person name="Iriarte A."/>
        </authorList>
    </citation>
    <scope>NUCLEOTIDE SEQUENCE [LARGE SCALE GENOMIC DNA]</scope>
    <source>
        <strain evidence="1 2">M8</strain>
    </source>
</reference>
<comment type="caution">
    <text evidence="1">The sequence shown here is derived from an EMBL/GenBank/DDBJ whole genome shotgun (WGS) entry which is preliminary data.</text>
</comment>
<dbReference type="Pfam" id="PF13646">
    <property type="entry name" value="HEAT_2"/>
    <property type="match status" value="2"/>
</dbReference>